<dbReference type="SUPFAM" id="SSF55874">
    <property type="entry name" value="ATPase domain of HSP90 chaperone/DNA topoisomerase II/histidine kinase"/>
    <property type="match status" value="1"/>
</dbReference>
<reference evidence="2" key="2">
    <citation type="submission" date="2023-11" db="EMBL/GenBank/DDBJ databases">
        <title>MicrobeMod: A computational toolkit for identifying prokaryotic methylation and restriction-modification with nanopore sequencing.</title>
        <authorList>
            <person name="Crits-Christoph A."/>
            <person name="Kang S.C."/>
            <person name="Lee H."/>
            <person name="Ostrov N."/>
        </authorList>
    </citation>
    <scope>NUCLEOTIDE SEQUENCE</scope>
    <source>
        <strain evidence="2">ATCC 51242</strain>
    </source>
</reference>
<dbReference type="InterPro" id="IPR036890">
    <property type="entry name" value="HATPase_C_sf"/>
</dbReference>
<dbReference type="GO" id="GO:0005524">
    <property type="term" value="F:ATP binding"/>
    <property type="evidence" value="ECO:0007669"/>
    <property type="project" value="UniProtKB-KW"/>
</dbReference>
<dbReference type="GO" id="GO:0016301">
    <property type="term" value="F:kinase activity"/>
    <property type="evidence" value="ECO:0007669"/>
    <property type="project" value="UniProtKB-KW"/>
</dbReference>
<dbReference type="EMBL" id="JAWXXX010000001">
    <property type="protein sequence ID" value="MDX5894122.1"/>
    <property type="molecule type" value="Genomic_DNA"/>
</dbReference>
<dbReference type="EMBL" id="CP007514">
    <property type="protein sequence ID" value="AHY46715.1"/>
    <property type="molecule type" value="Genomic_DNA"/>
</dbReference>
<accession>A0A023X3Y5</accession>
<name>A0A023X3Y5_RUBRA</name>
<dbReference type="Proteomes" id="UP001281130">
    <property type="component" value="Unassembled WGS sequence"/>
</dbReference>
<dbReference type="eggNOG" id="COG0323">
    <property type="taxonomic scope" value="Bacteria"/>
</dbReference>
<keyword evidence="3" id="KW-1185">Reference proteome</keyword>
<keyword evidence="2" id="KW-0547">Nucleotide-binding</keyword>
<gene>
    <name evidence="1" type="ORF">RradSPS_1432</name>
    <name evidence="2" type="ORF">SIL72_08775</name>
</gene>
<dbReference type="Proteomes" id="UP000025229">
    <property type="component" value="Chromosome"/>
</dbReference>
<evidence type="ECO:0000313" key="3">
    <source>
        <dbReference type="Proteomes" id="UP000025229"/>
    </source>
</evidence>
<keyword evidence="1" id="KW-0808">Transferase</keyword>
<keyword evidence="2" id="KW-0067">ATP-binding</keyword>
<proteinExistence type="predicted"/>
<sequence length="317" mass="33930">MTDGPFRDLGSGFVRLSGLEAPRRAPSTLSSVEDVLGELLLNAHEAGAKSIYVATSLRHRRFRTLIVLDDGAGVPEALSEEIFAPGVTSKPGSRAAGLALHHIRASALEARLCNPRSPTSLKVVLDTHTLPERALQSTSRRSDGPSRTSKTNLLATALDFARTHPSANLYLGTPSETVARLIYNRIIQKSGETRLGAGWRIGGDRGSEGRSLGEVVERLGFDLSGRTLARVISGRVPAASLVEAGGTGKRMIGRSGRREVEGARLALGEKERAGIASILRGAAAASYLALGEVRFESREGRVEIRAEVLYPEEEYDD</sequence>
<evidence type="ECO:0000313" key="2">
    <source>
        <dbReference type="EMBL" id="MDX5894122.1"/>
    </source>
</evidence>
<dbReference type="AlphaFoldDB" id="A0A023X3Y5"/>
<reference evidence="1 3" key="1">
    <citation type="submission" date="2014-03" db="EMBL/GenBank/DDBJ databases">
        <title>Complete genome sequence of the Radio-Resistant Rubrobacter radiotolerans RSPS-4.</title>
        <authorList>
            <person name="Egas C.C."/>
            <person name="Barroso C.C."/>
            <person name="Froufe H.J.C."/>
            <person name="Pacheco J.J."/>
            <person name="Albuquerque L.L."/>
            <person name="da Costa M.M.S."/>
        </authorList>
    </citation>
    <scope>NUCLEOTIDE SEQUENCE [LARGE SCALE GENOMIC DNA]</scope>
    <source>
        <strain evidence="1 3">RSPS-4</strain>
    </source>
</reference>
<dbReference type="RefSeq" id="WP_051589510.1">
    <property type="nucleotide sequence ID" value="NZ_CP007514.1"/>
</dbReference>
<evidence type="ECO:0000313" key="1">
    <source>
        <dbReference type="EMBL" id="AHY46715.1"/>
    </source>
</evidence>
<dbReference type="KEGG" id="rrd:RradSPS_1432"/>
<organism evidence="1 3">
    <name type="scientific">Rubrobacter radiotolerans</name>
    <name type="common">Arthrobacter radiotolerans</name>
    <dbReference type="NCBI Taxonomy" id="42256"/>
    <lineage>
        <taxon>Bacteria</taxon>
        <taxon>Bacillati</taxon>
        <taxon>Actinomycetota</taxon>
        <taxon>Rubrobacteria</taxon>
        <taxon>Rubrobacterales</taxon>
        <taxon>Rubrobacteraceae</taxon>
        <taxon>Rubrobacter</taxon>
    </lineage>
</organism>
<dbReference type="Gene3D" id="3.30.565.10">
    <property type="entry name" value="Histidine kinase-like ATPase, C-terminal domain"/>
    <property type="match status" value="1"/>
</dbReference>
<keyword evidence="1" id="KW-0418">Kinase</keyword>
<dbReference type="HOGENOM" id="CLU_876847_0_0_11"/>
<dbReference type="OrthoDB" id="5242013at2"/>
<dbReference type="STRING" id="42256.RradSPS_1432"/>
<protein>
    <submittedName>
        <fullName evidence="2">ATP-binding protein</fullName>
    </submittedName>
    <submittedName>
        <fullName evidence="1">Histidine kinase-, DNA gyrase B-, and HSP90-like ATPase</fullName>
    </submittedName>
</protein>